<dbReference type="InterPro" id="IPR006203">
    <property type="entry name" value="GHMP_knse_ATP-bd_CS"/>
</dbReference>
<dbReference type="EMBL" id="UOEK01000604">
    <property type="protein sequence ID" value="VAW09537.1"/>
    <property type="molecule type" value="Genomic_DNA"/>
</dbReference>
<evidence type="ECO:0000256" key="6">
    <source>
        <dbReference type="ARBA" id="ARBA00022679"/>
    </source>
</evidence>
<evidence type="ECO:0000256" key="7">
    <source>
        <dbReference type="ARBA" id="ARBA00022697"/>
    </source>
</evidence>
<proteinExistence type="inferred from homology"/>
<dbReference type="GO" id="GO:0004413">
    <property type="term" value="F:homoserine kinase activity"/>
    <property type="evidence" value="ECO:0007669"/>
    <property type="project" value="UniProtKB-EC"/>
</dbReference>
<dbReference type="InterPro" id="IPR006204">
    <property type="entry name" value="GHMP_kinase_N_dom"/>
</dbReference>
<evidence type="ECO:0000256" key="1">
    <source>
        <dbReference type="ARBA" id="ARBA00005015"/>
    </source>
</evidence>
<feature type="domain" description="GHMP kinase N-terminal" evidence="11">
    <location>
        <begin position="55"/>
        <end position="130"/>
    </location>
</feature>
<keyword evidence="5" id="KW-0028">Amino-acid biosynthesis</keyword>
<dbReference type="Pfam" id="PF08544">
    <property type="entry name" value="GHMP_kinases_C"/>
    <property type="match status" value="1"/>
</dbReference>
<dbReference type="InterPro" id="IPR000870">
    <property type="entry name" value="Homoserine_kinase"/>
</dbReference>
<sequence length="280" mass="28407">MIGTASAPASSANLGPGFDCLGLALELRCVVAAVPSDSWELEEGGAITALEPGDLVLSAAQAVADEPHRITITNEIPRARGLGSSAAVIVATAAAVLRSRGLEPTGEDLFAIANELEGHGDNAGAAVFGGLVGAMGDSLAHLTLHPSVRIVVAIPDIHLKTQAARNALPAHVPHGAAARNVGRVAFLVEGLRSGNAEILAMARGDELHETYRASLSPLTGELIKAALDSGAMHAGWSGAGPTALAFVTDSTVAAVTAELEHVLQDGGEIRQLGVATTGWR</sequence>
<dbReference type="AlphaFoldDB" id="A0A3B0T872"/>
<dbReference type="PROSITE" id="PS00627">
    <property type="entry name" value="GHMP_KINASES_ATP"/>
    <property type="match status" value="1"/>
</dbReference>
<dbReference type="EC" id="2.7.1.39" evidence="3"/>
<keyword evidence="6 13" id="KW-0808">Transferase</keyword>
<feature type="domain" description="GHMP kinase C-terminal" evidence="12">
    <location>
        <begin position="201"/>
        <end position="260"/>
    </location>
</feature>
<dbReference type="Gene3D" id="3.30.70.890">
    <property type="entry name" value="GHMP kinase, C-terminal domain"/>
    <property type="match status" value="1"/>
</dbReference>
<dbReference type="Gene3D" id="3.30.230.10">
    <property type="match status" value="1"/>
</dbReference>
<dbReference type="PRINTS" id="PR00958">
    <property type="entry name" value="HOMSERKINASE"/>
</dbReference>
<dbReference type="NCBIfam" id="TIGR00191">
    <property type="entry name" value="thrB"/>
    <property type="match status" value="1"/>
</dbReference>
<evidence type="ECO:0000256" key="8">
    <source>
        <dbReference type="ARBA" id="ARBA00022741"/>
    </source>
</evidence>
<keyword evidence="8" id="KW-0547">Nucleotide-binding</keyword>
<evidence type="ECO:0000259" key="11">
    <source>
        <dbReference type="Pfam" id="PF00288"/>
    </source>
</evidence>
<evidence type="ECO:0000259" key="12">
    <source>
        <dbReference type="Pfam" id="PF08544"/>
    </source>
</evidence>
<dbReference type="GO" id="GO:0005524">
    <property type="term" value="F:ATP binding"/>
    <property type="evidence" value="ECO:0007669"/>
    <property type="project" value="UniProtKB-KW"/>
</dbReference>
<evidence type="ECO:0000313" key="13">
    <source>
        <dbReference type="EMBL" id="VAW09537.1"/>
    </source>
</evidence>
<comment type="pathway">
    <text evidence="1">Amino-acid biosynthesis; L-threonine biosynthesis; L-threonine from L-aspartate: step 4/5.</text>
</comment>
<evidence type="ECO:0000256" key="9">
    <source>
        <dbReference type="ARBA" id="ARBA00022777"/>
    </source>
</evidence>
<name>A0A3B0T872_9ZZZZ</name>
<evidence type="ECO:0000256" key="4">
    <source>
        <dbReference type="ARBA" id="ARBA00017858"/>
    </source>
</evidence>
<gene>
    <name evidence="13" type="ORF">MNBD_ACTINO02-451</name>
</gene>
<dbReference type="GO" id="GO:0009088">
    <property type="term" value="P:threonine biosynthetic process"/>
    <property type="evidence" value="ECO:0007669"/>
    <property type="project" value="UniProtKB-UniPathway"/>
</dbReference>
<accession>A0A3B0T872</accession>
<dbReference type="PANTHER" id="PTHR20861">
    <property type="entry name" value="HOMOSERINE/4-DIPHOSPHOCYTIDYL-2-C-METHYL-D-ERYTHRITOL KINASE"/>
    <property type="match status" value="1"/>
</dbReference>
<dbReference type="SUPFAM" id="SSF55060">
    <property type="entry name" value="GHMP Kinase, C-terminal domain"/>
    <property type="match status" value="1"/>
</dbReference>
<dbReference type="PIRSF" id="PIRSF000676">
    <property type="entry name" value="Homoser_kin"/>
    <property type="match status" value="1"/>
</dbReference>
<evidence type="ECO:0000256" key="5">
    <source>
        <dbReference type="ARBA" id="ARBA00022605"/>
    </source>
</evidence>
<dbReference type="UniPathway" id="UPA00050">
    <property type="reaction ID" value="UER00064"/>
</dbReference>
<evidence type="ECO:0000256" key="10">
    <source>
        <dbReference type="ARBA" id="ARBA00022840"/>
    </source>
</evidence>
<comment type="similarity">
    <text evidence="2">Belongs to the GHMP kinase family. Homoserine kinase subfamily.</text>
</comment>
<evidence type="ECO:0000256" key="3">
    <source>
        <dbReference type="ARBA" id="ARBA00012078"/>
    </source>
</evidence>
<organism evidence="13">
    <name type="scientific">hydrothermal vent metagenome</name>
    <dbReference type="NCBI Taxonomy" id="652676"/>
    <lineage>
        <taxon>unclassified sequences</taxon>
        <taxon>metagenomes</taxon>
        <taxon>ecological metagenomes</taxon>
    </lineage>
</organism>
<dbReference type="SUPFAM" id="SSF54211">
    <property type="entry name" value="Ribosomal protein S5 domain 2-like"/>
    <property type="match status" value="1"/>
</dbReference>
<dbReference type="InterPro" id="IPR013750">
    <property type="entry name" value="GHMP_kinase_C_dom"/>
</dbReference>
<dbReference type="HAMAP" id="MF_00384">
    <property type="entry name" value="Homoser_kinase"/>
    <property type="match status" value="1"/>
</dbReference>
<dbReference type="InterPro" id="IPR036554">
    <property type="entry name" value="GHMP_kinase_C_sf"/>
</dbReference>
<dbReference type="InterPro" id="IPR014721">
    <property type="entry name" value="Ribsml_uS5_D2-typ_fold_subgr"/>
</dbReference>
<dbReference type="PANTHER" id="PTHR20861:SF1">
    <property type="entry name" value="HOMOSERINE KINASE"/>
    <property type="match status" value="1"/>
</dbReference>
<dbReference type="InterPro" id="IPR020568">
    <property type="entry name" value="Ribosomal_Su5_D2-typ_SF"/>
</dbReference>
<keyword evidence="10" id="KW-0067">ATP-binding</keyword>
<dbReference type="Pfam" id="PF00288">
    <property type="entry name" value="GHMP_kinases_N"/>
    <property type="match status" value="1"/>
</dbReference>
<protein>
    <recommendedName>
        <fullName evidence="4">Homoserine kinase</fullName>
        <ecNumber evidence="3">2.7.1.39</ecNumber>
    </recommendedName>
</protein>
<keyword evidence="7" id="KW-0791">Threonine biosynthesis</keyword>
<keyword evidence="9 13" id="KW-0418">Kinase</keyword>
<evidence type="ECO:0000256" key="2">
    <source>
        <dbReference type="ARBA" id="ARBA00007370"/>
    </source>
</evidence>
<reference evidence="13" key="1">
    <citation type="submission" date="2018-06" db="EMBL/GenBank/DDBJ databases">
        <authorList>
            <person name="Zhirakovskaya E."/>
        </authorList>
    </citation>
    <scope>NUCLEOTIDE SEQUENCE</scope>
</reference>